<evidence type="ECO:0000256" key="1">
    <source>
        <dbReference type="ARBA" id="ARBA00022573"/>
    </source>
</evidence>
<protein>
    <recommendedName>
        <fullName evidence="5">Cobalt-precorrin-5B C(1)-methyltransferase</fullName>
        <ecNumber evidence="5">2.1.1.195</ecNumber>
    </recommendedName>
    <alternativeName>
        <fullName evidence="5">Cobalt-precorrin-6A synthase</fullName>
    </alternativeName>
</protein>
<dbReference type="HAMAP" id="MF_00787">
    <property type="entry name" value="CbiD"/>
    <property type="match status" value="1"/>
</dbReference>
<comment type="catalytic activity">
    <reaction evidence="5">
        <text>Co-precorrin-5B + S-adenosyl-L-methionine = Co-precorrin-6A + S-adenosyl-L-homocysteine</text>
        <dbReference type="Rhea" id="RHEA:26285"/>
        <dbReference type="ChEBI" id="CHEBI:57856"/>
        <dbReference type="ChEBI" id="CHEBI:59789"/>
        <dbReference type="ChEBI" id="CHEBI:60063"/>
        <dbReference type="ChEBI" id="CHEBI:60064"/>
        <dbReference type="EC" id="2.1.1.195"/>
    </reaction>
</comment>
<dbReference type="PANTHER" id="PTHR35863:SF1">
    <property type="entry name" value="COBALT-PRECORRIN-5B C(1)-METHYLTRANSFERASE"/>
    <property type="match status" value="1"/>
</dbReference>
<dbReference type="GO" id="GO:0019251">
    <property type="term" value="P:anaerobic cobalamin biosynthetic process"/>
    <property type="evidence" value="ECO:0007669"/>
    <property type="project" value="UniProtKB-UniRule"/>
</dbReference>
<dbReference type="Proteomes" id="UP000886723">
    <property type="component" value="Unassembled WGS sequence"/>
</dbReference>
<name>A0A9D1NST8_9FIRM</name>
<organism evidence="6 7">
    <name type="scientific">Candidatus Pullilachnospira stercoravium</name>
    <dbReference type="NCBI Taxonomy" id="2840913"/>
    <lineage>
        <taxon>Bacteria</taxon>
        <taxon>Bacillati</taxon>
        <taxon>Bacillota</taxon>
        <taxon>Clostridia</taxon>
        <taxon>Lachnospirales</taxon>
        <taxon>Lachnospiraceae</taxon>
        <taxon>Lachnospiraceae incertae sedis</taxon>
        <taxon>Candidatus Pullilachnospira</taxon>
    </lineage>
</organism>
<dbReference type="Pfam" id="PF01888">
    <property type="entry name" value="CbiD"/>
    <property type="match status" value="1"/>
</dbReference>
<comment type="function">
    <text evidence="5">Catalyzes the methylation of C-1 in cobalt-precorrin-5B to form cobalt-precorrin-6A.</text>
</comment>
<accession>A0A9D1NST8</accession>
<dbReference type="EMBL" id="DVON01000036">
    <property type="protein sequence ID" value="HIV11872.1"/>
    <property type="molecule type" value="Genomic_DNA"/>
</dbReference>
<keyword evidence="3 5" id="KW-0808">Transferase</keyword>
<dbReference type="PIRSF" id="PIRSF026782">
    <property type="entry name" value="CbiD"/>
    <property type="match status" value="1"/>
</dbReference>
<dbReference type="GO" id="GO:0008168">
    <property type="term" value="F:methyltransferase activity"/>
    <property type="evidence" value="ECO:0007669"/>
    <property type="project" value="UniProtKB-UniRule"/>
</dbReference>
<dbReference type="PANTHER" id="PTHR35863">
    <property type="entry name" value="COBALT-PRECORRIN-5B C(1)-METHYLTRANSFERASE"/>
    <property type="match status" value="1"/>
</dbReference>
<evidence type="ECO:0000313" key="6">
    <source>
        <dbReference type="EMBL" id="HIV11872.1"/>
    </source>
</evidence>
<comment type="pathway">
    <text evidence="5">Cofactor biosynthesis; adenosylcobalamin biosynthesis; cob(II)yrinate a,c-diamide from sirohydrochlorin (anaerobic route): step 6/10.</text>
</comment>
<keyword evidence="4 5" id="KW-0949">S-adenosyl-L-methionine</keyword>
<dbReference type="InterPro" id="IPR036074">
    <property type="entry name" value="CbiD_sf"/>
</dbReference>
<evidence type="ECO:0000256" key="5">
    <source>
        <dbReference type="HAMAP-Rule" id="MF_00787"/>
    </source>
</evidence>
<proteinExistence type="inferred from homology"/>
<keyword evidence="1 5" id="KW-0169">Cobalamin biosynthesis</keyword>
<sequence length="392" mass="41884">MEHRTGLESFYAVDEKNRKLRYGYTTGSCAAAAAKAAAFMLLSGQRQEEVALMTPRGILLHLLIEDIREGDGEVSCAVRKDGGDDPDATHGLLIYACVKKTEQPGIVIDGGRGVGRVTKPGLNQPVGAAAINETPRQMIRENVQQVCEELGYAGGLSVIIGIPRGEEIAKKTFNPRLGIEGGLSVLGTSGIVVPMSEAALVESLRLEMKMLKAAGARYLVITPGNYGQAFSQKQKTVDLAYSMKCSNYVGETLDMARGLGIRGILFIAHIGKFIKVAGGIMNTHSRSADCRAELMAAAAVRAGASRQVVEQILDSNTTEESVEILADAGLLEKAMEWVTGRISGYLARRAGEQLEVGVILFSNVRGVLAATDNVPRLTRQINHQNTQTGGAE</sequence>
<dbReference type="NCBIfam" id="TIGR00312">
    <property type="entry name" value="cbiD"/>
    <property type="match status" value="1"/>
</dbReference>
<dbReference type="GO" id="GO:0032259">
    <property type="term" value="P:methylation"/>
    <property type="evidence" value="ECO:0007669"/>
    <property type="project" value="UniProtKB-KW"/>
</dbReference>
<evidence type="ECO:0000256" key="4">
    <source>
        <dbReference type="ARBA" id="ARBA00022691"/>
    </source>
</evidence>
<evidence type="ECO:0000256" key="2">
    <source>
        <dbReference type="ARBA" id="ARBA00022603"/>
    </source>
</evidence>
<comment type="caution">
    <text evidence="6">The sequence shown here is derived from an EMBL/GenBank/DDBJ whole genome shotgun (WGS) entry which is preliminary data.</text>
</comment>
<comment type="similarity">
    <text evidence="5">Belongs to the CbiD family.</text>
</comment>
<reference evidence="6" key="1">
    <citation type="submission" date="2020-10" db="EMBL/GenBank/DDBJ databases">
        <authorList>
            <person name="Gilroy R."/>
        </authorList>
    </citation>
    <scope>NUCLEOTIDE SEQUENCE</scope>
    <source>
        <strain evidence="6">ChiBcec2-4451</strain>
    </source>
</reference>
<gene>
    <name evidence="5 6" type="primary">cbiD</name>
    <name evidence="6" type="ORF">IAA63_01860</name>
</gene>
<dbReference type="SUPFAM" id="SSF111342">
    <property type="entry name" value="CbiD-like"/>
    <property type="match status" value="1"/>
</dbReference>
<evidence type="ECO:0000313" key="7">
    <source>
        <dbReference type="Proteomes" id="UP000886723"/>
    </source>
</evidence>
<dbReference type="AlphaFoldDB" id="A0A9D1NST8"/>
<dbReference type="Gene3D" id="3.30.2110.10">
    <property type="entry name" value="CbiD-like"/>
    <property type="match status" value="1"/>
</dbReference>
<reference evidence="6" key="2">
    <citation type="journal article" date="2021" name="PeerJ">
        <title>Extensive microbial diversity within the chicken gut microbiome revealed by metagenomics and culture.</title>
        <authorList>
            <person name="Gilroy R."/>
            <person name="Ravi A."/>
            <person name="Getino M."/>
            <person name="Pursley I."/>
            <person name="Horton D.L."/>
            <person name="Alikhan N.F."/>
            <person name="Baker D."/>
            <person name="Gharbi K."/>
            <person name="Hall N."/>
            <person name="Watson M."/>
            <person name="Adriaenssens E.M."/>
            <person name="Foster-Nyarko E."/>
            <person name="Jarju S."/>
            <person name="Secka A."/>
            <person name="Antonio M."/>
            <person name="Oren A."/>
            <person name="Chaudhuri R.R."/>
            <person name="La Ragione R."/>
            <person name="Hildebrand F."/>
            <person name="Pallen M.J."/>
        </authorList>
    </citation>
    <scope>NUCLEOTIDE SEQUENCE</scope>
    <source>
        <strain evidence="6">ChiBcec2-4451</strain>
    </source>
</reference>
<dbReference type="InterPro" id="IPR002748">
    <property type="entry name" value="CbiD"/>
</dbReference>
<dbReference type="EC" id="2.1.1.195" evidence="5"/>
<keyword evidence="2 5" id="KW-0489">Methyltransferase</keyword>
<evidence type="ECO:0000256" key="3">
    <source>
        <dbReference type="ARBA" id="ARBA00022679"/>
    </source>
</evidence>